<dbReference type="EMBL" id="BNFF01000001">
    <property type="protein sequence ID" value="GHK55168.1"/>
    <property type="molecule type" value="Genomic_DNA"/>
</dbReference>
<evidence type="ECO:0000313" key="1">
    <source>
        <dbReference type="EMBL" id="GHK55168.1"/>
    </source>
</evidence>
<sequence length="59" mass="6474">MVGMMGTLQALETIKLLSGMATPRNTLRLFDARTSNWRALALQRSRSCPVCGGRHADLV</sequence>
<reference evidence="1" key="1">
    <citation type="submission" date="2020-10" db="EMBL/GenBank/DDBJ databases">
        <title>Genome Sequence of ESBL Producing Zambian Clinical Strains.</title>
        <authorList>
            <person name="Shawa M."/>
            <person name="Furuta Y."/>
            <person name="Simbotwe M."/>
            <person name="Mulenga E."/>
            <person name="Mubanga M."/>
            <person name="Mulenga G."/>
            <person name="Kaile C."/>
            <person name="Zorigt T."/>
            <person name="Hang'ombe B."/>
            <person name="Higashi H."/>
        </authorList>
    </citation>
    <scope>NUCLEOTIDE SEQUENCE</scope>
    <source>
        <strain evidence="1">Zam_UTH_09</strain>
    </source>
</reference>
<name>A0A919LTV8_KLEPN</name>
<evidence type="ECO:0008006" key="3">
    <source>
        <dbReference type="Google" id="ProtNLM"/>
    </source>
</evidence>
<evidence type="ECO:0000313" key="2">
    <source>
        <dbReference type="Proteomes" id="UP000655094"/>
    </source>
</evidence>
<comment type="caution">
    <text evidence="1">The sequence shown here is derived from an EMBL/GenBank/DDBJ whole genome shotgun (WGS) entry which is preliminary data.</text>
</comment>
<dbReference type="Gene3D" id="3.40.50.720">
    <property type="entry name" value="NAD(P)-binding Rossmann-like Domain"/>
    <property type="match status" value="1"/>
</dbReference>
<dbReference type="SUPFAM" id="SSF69572">
    <property type="entry name" value="Activating enzymes of the ubiquitin-like proteins"/>
    <property type="match status" value="1"/>
</dbReference>
<dbReference type="InterPro" id="IPR035985">
    <property type="entry name" value="Ubiquitin-activating_enz"/>
</dbReference>
<organism evidence="1 2">
    <name type="scientific">Klebsiella pneumoniae</name>
    <dbReference type="NCBI Taxonomy" id="573"/>
    <lineage>
        <taxon>Bacteria</taxon>
        <taxon>Pseudomonadati</taxon>
        <taxon>Pseudomonadota</taxon>
        <taxon>Gammaproteobacteria</taxon>
        <taxon>Enterobacterales</taxon>
        <taxon>Enterobacteriaceae</taxon>
        <taxon>Klebsiella/Raoultella group</taxon>
        <taxon>Klebsiella</taxon>
        <taxon>Klebsiella pneumoniae complex</taxon>
    </lineage>
</organism>
<accession>A0A919LTV8</accession>
<protein>
    <recommendedName>
        <fullName evidence="3">Sulfur carrier protein ThiS adenylyltransferase</fullName>
    </recommendedName>
</protein>
<gene>
    <name evidence="1" type="ORF">KPZU09_49040</name>
</gene>
<dbReference type="GO" id="GO:0008641">
    <property type="term" value="F:ubiquitin-like modifier activating enzyme activity"/>
    <property type="evidence" value="ECO:0007669"/>
    <property type="project" value="InterPro"/>
</dbReference>
<proteinExistence type="predicted"/>
<dbReference type="Proteomes" id="UP000655094">
    <property type="component" value="Unassembled WGS sequence"/>
</dbReference>
<dbReference type="AlphaFoldDB" id="A0A919LTV8"/>